<reference evidence="1" key="1">
    <citation type="submission" date="2014-05" db="EMBL/GenBank/DDBJ databases">
        <authorList>
            <person name="Chronopoulou M."/>
        </authorList>
    </citation>
    <scope>NUCLEOTIDE SEQUENCE</scope>
    <source>
        <tissue evidence="1">Whole organism</tissue>
    </source>
</reference>
<accession>A0A0K2TPF9</accession>
<protein>
    <submittedName>
        <fullName evidence="1">Uncharacterized protein</fullName>
    </submittedName>
</protein>
<proteinExistence type="predicted"/>
<name>A0A0K2TPF9_LEPSM</name>
<sequence>MKMDNKFLDDFSAGFVKYIKNRVKSQFICLICLIISVPSPKP</sequence>
<evidence type="ECO:0000313" key="1">
    <source>
        <dbReference type="EMBL" id="CDW27893.1"/>
    </source>
</evidence>
<dbReference type="AlphaFoldDB" id="A0A0K2TPF9"/>
<organism evidence="1">
    <name type="scientific">Lepeophtheirus salmonis</name>
    <name type="common">Salmon louse</name>
    <name type="synonym">Caligus salmonis</name>
    <dbReference type="NCBI Taxonomy" id="72036"/>
    <lineage>
        <taxon>Eukaryota</taxon>
        <taxon>Metazoa</taxon>
        <taxon>Ecdysozoa</taxon>
        <taxon>Arthropoda</taxon>
        <taxon>Crustacea</taxon>
        <taxon>Multicrustacea</taxon>
        <taxon>Hexanauplia</taxon>
        <taxon>Copepoda</taxon>
        <taxon>Siphonostomatoida</taxon>
        <taxon>Caligidae</taxon>
        <taxon>Lepeophtheirus</taxon>
    </lineage>
</organism>
<dbReference type="EMBL" id="HACA01010532">
    <property type="protein sequence ID" value="CDW27893.1"/>
    <property type="molecule type" value="Transcribed_RNA"/>
</dbReference>
<feature type="non-terminal residue" evidence="1">
    <location>
        <position position="42"/>
    </location>
</feature>